<evidence type="ECO:0000256" key="1">
    <source>
        <dbReference type="SAM" id="Phobius"/>
    </source>
</evidence>
<dbReference type="STRING" id="135651.G0N9U6"/>
<proteinExistence type="predicted"/>
<keyword evidence="3" id="KW-1185">Reference proteome</keyword>
<evidence type="ECO:0000313" key="2">
    <source>
        <dbReference type="EMBL" id="EGT55676.1"/>
    </source>
</evidence>
<keyword evidence="1" id="KW-1133">Transmembrane helix</keyword>
<dbReference type="InParanoid" id="G0N9U6"/>
<reference evidence="3" key="1">
    <citation type="submission" date="2011-07" db="EMBL/GenBank/DDBJ databases">
        <authorList>
            <consortium name="Caenorhabditis brenneri Sequencing and Analysis Consortium"/>
            <person name="Wilson R.K."/>
        </authorList>
    </citation>
    <scope>NUCLEOTIDE SEQUENCE [LARGE SCALE GENOMIC DNA]</scope>
    <source>
        <strain evidence="3">PB2801</strain>
    </source>
</reference>
<protein>
    <submittedName>
        <fullName evidence="2">Uncharacterized protein</fullName>
    </submittedName>
</protein>
<evidence type="ECO:0000313" key="3">
    <source>
        <dbReference type="Proteomes" id="UP000008068"/>
    </source>
</evidence>
<name>G0N9U6_CAEBE</name>
<feature type="transmembrane region" description="Helical" evidence="1">
    <location>
        <begin position="276"/>
        <end position="301"/>
    </location>
</feature>
<feature type="transmembrane region" description="Helical" evidence="1">
    <location>
        <begin position="376"/>
        <end position="397"/>
    </location>
</feature>
<feature type="transmembrane region" description="Helical" evidence="1">
    <location>
        <begin position="210"/>
        <end position="229"/>
    </location>
</feature>
<organism evidence="3">
    <name type="scientific">Caenorhabditis brenneri</name>
    <name type="common">Nematode worm</name>
    <dbReference type="NCBI Taxonomy" id="135651"/>
    <lineage>
        <taxon>Eukaryota</taxon>
        <taxon>Metazoa</taxon>
        <taxon>Ecdysozoa</taxon>
        <taxon>Nematoda</taxon>
        <taxon>Chromadorea</taxon>
        <taxon>Rhabditida</taxon>
        <taxon>Rhabditina</taxon>
        <taxon>Rhabditomorpha</taxon>
        <taxon>Rhabditoidea</taxon>
        <taxon>Rhabditidae</taxon>
        <taxon>Peloderinae</taxon>
        <taxon>Caenorhabditis</taxon>
    </lineage>
</organism>
<feature type="transmembrane region" description="Helical" evidence="1">
    <location>
        <begin position="307"/>
        <end position="327"/>
    </location>
</feature>
<accession>G0N9U6</accession>
<dbReference type="HOGENOM" id="CLU_655926_0_0_1"/>
<keyword evidence="1" id="KW-0472">Membrane</keyword>
<gene>
    <name evidence="2" type="ORF">CAEBREN_28163</name>
</gene>
<sequence length="419" mass="47825">MKKLLSLLKKDLILVRRSKIWTTFEVLIPVVILLLPMFVLKEKYLLGYKTQLQEKNSLKALTGKIMEVELEEVVPDIELAVDGCIVPPDIDVRIYEKYVGNATRPDRKRFGKIVKNQARNCKPIGGVFVTSEGVDMIVPATNEEINALKAPIISTPKRNTASFYAFYVPYLYKTMNIKFNRDSAAAGYTPITDLDRLNTIFVYSEEESSFTFFSWLPLLISFCITLPVINTPYLKSIGLSRSLFYAEHLIFATAKSTVLILFTVIAYCIMIQRFNAFWLVFGVFVYIVGSISFAMFVSAFFVKPRRAVEAITAIWIISIYISLFHSASGWETIPKSLNLNQALRSYVLAMEPHFVKDEGMSFTDGFFSDREDQYCCLVYLLIMIFDTVVMAVGSVFASKLFDTAYNYAVTSFWKKVRFH</sequence>
<dbReference type="EMBL" id="GL379852">
    <property type="protein sequence ID" value="EGT55676.1"/>
    <property type="molecule type" value="Genomic_DNA"/>
</dbReference>
<dbReference type="Proteomes" id="UP000008068">
    <property type="component" value="Unassembled WGS sequence"/>
</dbReference>
<keyword evidence="1" id="KW-0812">Transmembrane</keyword>
<dbReference type="AlphaFoldDB" id="G0N9U6"/>
<feature type="transmembrane region" description="Helical" evidence="1">
    <location>
        <begin position="249"/>
        <end position="269"/>
    </location>
</feature>
<dbReference type="eggNOG" id="KOG0059">
    <property type="taxonomic scope" value="Eukaryota"/>
</dbReference>
<feature type="transmembrane region" description="Helical" evidence="1">
    <location>
        <begin position="20"/>
        <end position="40"/>
    </location>
</feature>